<dbReference type="PANTHER" id="PTHR12080">
    <property type="entry name" value="SIGNALING LYMPHOCYTIC ACTIVATION MOLECULE"/>
    <property type="match status" value="1"/>
</dbReference>
<dbReference type="GO" id="GO:0016020">
    <property type="term" value="C:membrane"/>
    <property type="evidence" value="ECO:0007669"/>
    <property type="project" value="UniProtKB-SubCell"/>
</dbReference>
<dbReference type="Proteomes" id="UP000515161">
    <property type="component" value="Unplaced"/>
</dbReference>
<keyword evidence="3 6" id="KW-0472">Membrane</keyword>
<dbReference type="InterPro" id="IPR007110">
    <property type="entry name" value="Ig-like_dom"/>
</dbReference>
<keyword evidence="6" id="KW-1133">Transmembrane helix</keyword>
<sequence length="363" mass="39188">MENVLVVSLLVLASLRPASTEEKFIKEGGSVTLDLRPAPSDPIIIIQWKFKDGILAEWVKDVLPLAHNREHIKLDIASGRLAMEKMTKAHEGVYSVEVNNLVQKVTYNVVFIKDVPKPDIWVAPLTCSHESDQCTLSCEGDTTGAEPVTYSWKTDDGEWKESRKDMPITKKDHGQVKTFTCRMNNSVSEEESDPFTNRLYPEKKPHSTPEPVIGFVVVLLLAVVVGGVAWVILARKYKKWPFEKRNIDPETPNGNDAANEALLKLDAKPGSQVGPAGGAEPSNTSLDQKPGSQVGPAGGAEPSNTSLDAKPGSQEGPAGGAEPSNTSLDQKPGIQDELTGEPADPLKASREGNPAEGEADAKL</sequence>
<reference evidence="10" key="1">
    <citation type="submission" date="2025-08" db="UniProtKB">
        <authorList>
            <consortium name="RefSeq"/>
        </authorList>
    </citation>
    <scope>IDENTIFICATION</scope>
</reference>
<feature type="region of interest" description="Disordered" evidence="5">
    <location>
        <begin position="268"/>
        <end position="363"/>
    </location>
</feature>
<dbReference type="Pfam" id="PF13895">
    <property type="entry name" value="Ig_2"/>
    <property type="match status" value="1"/>
</dbReference>
<gene>
    <name evidence="10" type="primary">LOC117562567</name>
</gene>
<feature type="signal peptide" evidence="7">
    <location>
        <begin position="1"/>
        <end position="20"/>
    </location>
</feature>
<name>A0A6P8VYN4_GYMAC</name>
<evidence type="ECO:0000256" key="6">
    <source>
        <dbReference type="SAM" id="Phobius"/>
    </source>
</evidence>
<evidence type="ECO:0000259" key="8">
    <source>
        <dbReference type="PROSITE" id="PS50835"/>
    </source>
</evidence>
<accession>A0A6P8VYN4</accession>
<evidence type="ECO:0000313" key="9">
    <source>
        <dbReference type="Proteomes" id="UP000515161"/>
    </source>
</evidence>
<evidence type="ECO:0000256" key="3">
    <source>
        <dbReference type="ARBA" id="ARBA00023136"/>
    </source>
</evidence>
<dbReference type="PROSITE" id="PS50835">
    <property type="entry name" value="IG_LIKE"/>
    <property type="match status" value="1"/>
</dbReference>
<organism evidence="9 10">
    <name type="scientific">Gymnodraco acuticeps</name>
    <name type="common">Antarctic dragonfish</name>
    <dbReference type="NCBI Taxonomy" id="8218"/>
    <lineage>
        <taxon>Eukaryota</taxon>
        <taxon>Metazoa</taxon>
        <taxon>Chordata</taxon>
        <taxon>Craniata</taxon>
        <taxon>Vertebrata</taxon>
        <taxon>Euteleostomi</taxon>
        <taxon>Actinopterygii</taxon>
        <taxon>Neopterygii</taxon>
        <taxon>Teleostei</taxon>
        <taxon>Neoteleostei</taxon>
        <taxon>Acanthomorphata</taxon>
        <taxon>Eupercaria</taxon>
        <taxon>Perciformes</taxon>
        <taxon>Notothenioidei</taxon>
        <taxon>Bathydraconidae</taxon>
        <taxon>Gymnodraco</taxon>
    </lineage>
</organism>
<dbReference type="InterPro" id="IPR036179">
    <property type="entry name" value="Ig-like_dom_sf"/>
</dbReference>
<feature type="compositionally biased region" description="Polar residues" evidence="5">
    <location>
        <begin position="281"/>
        <end position="291"/>
    </location>
</feature>
<dbReference type="SUPFAM" id="SSF48726">
    <property type="entry name" value="Immunoglobulin"/>
    <property type="match status" value="2"/>
</dbReference>
<dbReference type="RefSeq" id="XP_034096309.1">
    <property type="nucleotide sequence ID" value="XM_034240418.1"/>
</dbReference>
<protein>
    <submittedName>
        <fullName evidence="10">Uncharacterized protein LOC117562567 isoform X1</fullName>
    </submittedName>
</protein>
<proteinExistence type="predicted"/>
<dbReference type="AlphaFoldDB" id="A0A6P8VYN4"/>
<feature type="chain" id="PRO_5027953978" evidence="7">
    <location>
        <begin position="21"/>
        <end position="363"/>
    </location>
</feature>
<keyword evidence="9" id="KW-1185">Reference proteome</keyword>
<dbReference type="InterPro" id="IPR013783">
    <property type="entry name" value="Ig-like_fold"/>
</dbReference>
<dbReference type="GeneID" id="117562567"/>
<dbReference type="PANTHER" id="PTHR12080:SF125">
    <property type="entry name" value="CD48 ANTIGEN-LIKE"/>
    <property type="match status" value="1"/>
</dbReference>
<evidence type="ECO:0000313" key="10">
    <source>
        <dbReference type="RefSeq" id="XP_034096309.1"/>
    </source>
</evidence>
<dbReference type="Gene3D" id="2.60.40.10">
    <property type="entry name" value="Immunoglobulins"/>
    <property type="match status" value="2"/>
</dbReference>
<evidence type="ECO:0000256" key="4">
    <source>
        <dbReference type="ARBA" id="ARBA00023180"/>
    </source>
</evidence>
<feature type="transmembrane region" description="Helical" evidence="6">
    <location>
        <begin position="212"/>
        <end position="234"/>
    </location>
</feature>
<evidence type="ECO:0000256" key="7">
    <source>
        <dbReference type="SAM" id="SignalP"/>
    </source>
</evidence>
<dbReference type="InterPro" id="IPR015631">
    <property type="entry name" value="CD2/SLAM_rcpt"/>
</dbReference>
<feature type="region of interest" description="Disordered" evidence="5">
    <location>
        <begin position="187"/>
        <end position="206"/>
    </location>
</feature>
<comment type="subcellular location">
    <subcellularLocation>
        <location evidence="1">Membrane</location>
    </subcellularLocation>
</comment>
<dbReference type="KEGG" id="gacu:117562567"/>
<evidence type="ECO:0000256" key="1">
    <source>
        <dbReference type="ARBA" id="ARBA00004370"/>
    </source>
</evidence>
<keyword evidence="4" id="KW-0325">Glycoprotein</keyword>
<evidence type="ECO:0000256" key="5">
    <source>
        <dbReference type="SAM" id="MobiDB-lite"/>
    </source>
</evidence>
<dbReference type="OrthoDB" id="8963023at2759"/>
<evidence type="ECO:0000256" key="2">
    <source>
        <dbReference type="ARBA" id="ARBA00022729"/>
    </source>
</evidence>
<dbReference type="InParanoid" id="A0A6P8VYN4"/>
<keyword evidence="2 7" id="KW-0732">Signal</keyword>
<keyword evidence="6" id="KW-0812">Transmembrane</keyword>
<feature type="domain" description="Ig-like" evidence="8">
    <location>
        <begin position="118"/>
        <end position="196"/>
    </location>
</feature>